<dbReference type="EMBL" id="KQ485641">
    <property type="protein sequence ID" value="KYP31821.1"/>
    <property type="molecule type" value="Genomic_DNA"/>
</dbReference>
<organism evidence="2 3">
    <name type="scientific">Cajanus cajan</name>
    <name type="common">Pigeon pea</name>
    <name type="synonym">Cajanus indicus</name>
    <dbReference type="NCBI Taxonomy" id="3821"/>
    <lineage>
        <taxon>Eukaryota</taxon>
        <taxon>Viridiplantae</taxon>
        <taxon>Streptophyta</taxon>
        <taxon>Embryophyta</taxon>
        <taxon>Tracheophyta</taxon>
        <taxon>Spermatophyta</taxon>
        <taxon>Magnoliopsida</taxon>
        <taxon>eudicotyledons</taxon>
        <taxon>Gunneridae</taxon>
        <taxon>Pentapetalae</taxon>
        <taxon>rosids</taxon>
        <taxon>fabids</taxon>
        <taxon>Fabales</taxon>
        <taxon>Fabaceae</taxon>
        <taxon>Papilionoideae</taxon>
        <taxon>50 kb inversion clade</taxon>
        <taxon>NPAAA clade</taxon>
        <taxon>indigoferoid/millettioid clade</taxon>
        <taxon>Phaseoleae</taxon>
        <taxon>Cajanus</taxon>
    </lineage>
</organism>
<accession>A0A151QNE9</accession>
<dbReference type="Pfam" id="PF00078">
    <property type="entry name" value="RVT_1"/>
    <property type="match status" value="1"/>
</dbReference>
<dbReference type="InterPro" id="IPR043502">
    <property type="entry name" value="DNA/RNA_pol_sf"/>
</dbReference>
<dbReference type="InterPro" id="IPR000477">
    <property type="entry name" value="RT_dom"/>
</dbReference>
<dbReference type="AlphaFoldDB" id="A0A151QNE9"/>
<evidence type="ECO:0000313" key="3">
    <source>
        <dbReference type="Proteomes" id="UP000075243"/>
    </source>
</evidence>
<evidence type="ECO:0000259" key="1">
    <source>
        <dbReference type="PROSITE" id="PS50878"/>
    </source>
</evidence>
<sequence length="176" mass="20350">MNRIFCPYLDHFVVVFIDDILIYSRTHEEYEVHLQTVLQILKDKQLYAKLSKCEIWLEEVNFLGHVISKDGVSVDPSKVEAVLLWEPPKTVTEIRNFLGLAGYYRRFMEGFSKIATPLTQLTKKGQPFEWTEKFENSFQELKKRLTTAPVLALPNPNGQFVIFCDVSKMGLGCVLM</sequence>
<dbReference type="Proteomes" id="UP000075243">
    <property type="component" value="Unassembled WGS sequence"/>
</dbReference>
<dbReference type="PROSITE" id="PS50878">
    <property type="entry name" value="RT_POL"/>
    <property type="match status" value="1"/>
</dbReference>
<evidence type="ECO:0000313" key="2">
    <source>
        <dbReference type="EMBL" id="KYP31821.1"/>
    </source>
</evidence>
<dbReference type="CDD" id="cd01647">
    <property type="entry name" value="RT_LTR"/>
    <property type="match status" value="1"/>
</dbReference>
<feature type="domain" description="Reverse transcriptase" evidence="1">
    <location>
        <begin position="1"/>
        <end position="67"/>
    </location>
</feature>
<dbReference type="FunFam" id="3.30.70.270:FF:000020">
    <property type="entry name" value="Transposon Tf2-6 polyprotein-like Protein"/>
    <property type="match status" value="1"/>
</dbReference>
<dbReference type="InterPro" id="IPR043128">
    <property type="entry name" value="Rev_trsase/Diguanyl_cyclase"/>
</dbReference>
<dbReference type="PANTHER" id="PTHR33064">
    <property type="entry name" value="POL PROTEIN"/>
    <property type="match status" value="1"/>
</dbReference>
<gene>
    <name evidence="2" type="ORF">KK1_047672</name>
</gene>
<keyword evidence="3" id="KW-1185">Reference proteome</keyword>
<dbReference type="SUPFAM" id="SSF56672">
    <property type="entry name" value="DNA/RNA polymerases"/>
    <property type="match status" value="1"/>
</dbReference>
<dbReference type="Gramene" id="C.cajan_45505.t">
    <property type="protein sequence ID" value="C.cajan_45505.t.cds1"/>
    <property type="gene ID" value="C.cajan_45505"/>
</dbReference>
<name>A0A151QNE9_CAJCA</name>
<dbReference type="OMA" id="HEEYEVH"/>
<reference evidence="2" key="1">
    <citation type="journal article" date="2012" name="Nat. Biotechnol.">
        <title>Draft genome sequence of pigeonpea (Cajanus cajan), an orphan legume crop of resource-poor farmers.</title>
        <authorList>
            <person name="Varshney R.K."/>
            <person name="Chen W."/>
            <person name="Li Y."/>
            <person name="Bharti A.K."/>
            <person name="Saxena R.K."/>
            <person name="Schlueter J.A."/>
            <person name="Donoghue M.T."/>
            <person name="Azam S."/>
            <person name="Fan G."/>
            <person name="Whaley A.M."/>
            <person name="Farmer A.D."/>
            <person name="Sheridan J."/>
            <person name="Iwata A."/>
            <person name="Tuteja R."/>
            <person name="Penmetsa R.V."/>
            <person name="Wu W."/>
            <person name="Upadhyaya H.D."/>
            <person name="Yang S.P."/>
            <person name="Shah T."/>
            <person name="Saxena K.B."/>
            <person name="Michael T."/>
            <person name="McCombie W.R."/>
            <person name="Yang B."/>
            <person name="Zhang G."/>
            <person name="Yang H."/>
            <person name="Wang J."/>
            <person name="Spillane C."/>
            <person name="Cook D.R."/>
            <person name="May G.D."/>
            <person name="Xu X."/>
            <person name="Jackson S.A."/>
        </authorList>
    </citation>
    <scope>NUCLEOTIDE SEQUENCE [LARGE SCALE GENOMIC DNA]</scope>
</reference>
<dbReference type="Pfam" id="PF17919">
    <property type="entry name" value="RT_RNaseH_2"/>
    <property type="match status" value="1"/>
</dbReference>
<proteinExistence type="predicted"/>
<protein>
    <submittedName>
        <fullName evidence="2">Retrovirus-related Pol polyprotein from transposon 297 family</fullName>
    </submittedName>
</protein>
<dbReference type="PANTHER" id="PTHR33064:SF37">
    <property type="entry name" value="RIBONUCLEASE H"/>
    <property type="match status" value="1"/>
</dbReference>
<dbReference type="InterPro" id="IPR041577">
    <property type="entry name" value="RT_RNaseH_2"/>
</dbReference>
<dbReference type="Gene3D" id="3.30.70.270">
    <property type="match status" value="2"/>
</dbReference>
<dbReference type="InterPro" id="IPR051320">
    <property type="entry name" value="Viral_Replic_Matur_Polypro"/>
</dbReference>